<feature type="chain" id="PRO_5041710754" description="Ig-like domain-containing protein" evidence="2">
    <location>
        <begin position="23"/>
        <end position="570"/>
    </location>
</feature>
<keyword evidence="4" id="KW-1185">Reference proteome</keyword>
<dbReference type="WBParaSite" id="TREG1_35780.1">
    <property type="protein sequence ID" value="TREG1_35780.1"/>
    <property type="gene ID" value="TREG1_35780"/>
</dbReference>
<evidence type="ECO:0000256" key="2">
    <source>
        <dbReference type="SAM" id="SignalP"/>
    </source>
</evidence>
<dbReference type="InterPro" id="IPR013783">
    <property type="entry name" value="Ig-like_fold"/>
</dbReference>
<protein>
    <recommendedName>
        <fullName evidence="3">Ig-like domain-containing protein</fullName>
    </recommendedName>
</protein>
<reference evidence="4" key="1">
    <citation type="submission" date="2022-06" db="EMBL/GenBank/DDBJ databases">
        <authorList>
            <person name="Berger JAMES D."/>
            <person name="Berger JAMES D."/>
        </authorList>
    </citation>
    <scope>NUCLEOTIDE SEQUENCE [LARGE SCALE GENOMIC DNA]</scope>
</reference>
<feature type="transmembrane region" description="Helical" evidence="1">
    <location>
        <begin position="513"/>
        <end position="533"/>
    </location>
</feature>
<name>A0AA85JTN3_TRIRE</name>
<evidence type="ECO:0000313" key="5">
    <source>
        <dbReference type="WBParaSite" id="TREG1_35780.1"/>
    </source>
</evidence>
<keyword evidence="1" id="KW-1133">Transmembrane helix</keyword>
<dbReference type="AlphaFoldDB" id="A0AA85JTN3"/>
<dbReference type="InterPro" id="IPR007110">
    <property type="entry name" value="Ig-like_dom"/>
</dbReference>
<feature type="domain" description="Ig-like" evidence="3">
    <location>
        <begin position="374"/>
        <end position="479"/>
    </location>
</feature>
<dbReference type="PROSITE" id="PS50835">
    <property type="entry name" value="IG_LIKE"/>
    <property type="match status" value="1"/>
</dbReference>
<proteinExistence type="predicted"/>
<keyword evidence="1" id="KW-0472">Membrane</keyword>
<evidence type="ECO:0000256" key="1">
    <source>
        <dbReference type="SAM" id="Phobius"/>
    </source>
</evidence>
<evidence type="ECO:0000313" key="4">
    <source>
        <dbReference type="Proteomes" id="UP000050795"/>
    </source>
</evidence>
<evidence type="ECO:0000259" key="3">
    <source>
        <dbReference type="PROSITE" id="PS50835"/>
    </source>
</evidence>
<keyword evidence="2" id="KW-0732">Signal</keyword>
<keyword evidence="1" id="KW-0812">Transmembrane</keyword>
<accession>A0AA85JTN3</accession>
<feature type="signal peptide" evidence="2">
    <location>
        <begin position="1"/>
        <end position="22"/>
    </location>
</feature>
<dbReference type="Gene3D" id="2.60.40.10">
    <property type="entry name" value="Immunoglobulins"/>
    <property type="match status" value="1"/>
</dbReference>
<reference evidence="5" key="2">
    <citation type="submission" date="2023-11" db="UniProtKB">
        <authorList>
            <consortium name="WormBaseParasite"/>
        </authorList>
    </citation>
    <scope>IDENTIFICATION</scope>
</reference>
<sequence length="570" mass="67227">MILPYKIIYLLLILTSELMVEAADEIQKCNFRGFVGKATKDCVLARKEKASRRHNFVLFNSEETNITFTLYCPICTDDSREAFKWKYIPASKKQIIFVISNQSIYESYISIKNELLESVENISLYNPCYTQQEHHLVAKNVAADKYMGTYVCTYMNDTNHPANFIWYHLYRTGVFKRKSKPVDIPHISGFDNQIDSVEHIDIIQNQARIALNNISELNDRQYDYMTITFKPDYDHNVIRYCGKITINQYRRCYLKVPRHESVMEIDERNNEVRETGRILRSSLGLITRLEDQASNNAHQLAVNKARRLGFDVYNDSKYIYIPCEYELLQHMSIPIPDFPPAGVHAEINYEILCNQIHPMKFITLLDQKHQINQPIQIKTIRDYHYLKIQNILIENQKNVMLKCRVNKIRQLNCTKKHMDAIWKSSRDITYTLKTEKNEPVYITEECDLKFKVIGRSDSGTYYCHTRNSSSYITSRNNKSYVSLWTGKPVIAYRLHIQRGIYEWPLKNTVKTDMMILFLWSLILTVIWVIYAFYKLHAQNLALYQALRRRRQQANVLTYSVSLRPSLQERL</sequence>
<organism evidence="4 5">
    <name type="scientific">Trichobilharzia regenti</name>
    <name type="common">Nasal bird schistosome</name>
    <dbReference type="NCBI Taxonomy" id="157069"/>
    <lineage>
        <taxon>Eukaryota</taxon>
        <taxon>Metazoa</taxon>
        <taxon>Spiralia</taxon>
        <taxon>Lophotrochozoa</taxon>
        <taxon>Platyhelminthes</taxon>
        <taxon>Trematoda</taxon>
        <taxon>Digenea</taxon>
        <taxon>Strigeidida</taxon>
        <taxon>Schistosomatoidea</taxon>
        <taxon>Schistosomatidae</taxon>
        <taxon>Trichobilharzia</taxon>
    </lineage>
</organism>
<dbReference type="Proteomes" id="UP000050795">
    <property type="component" value="Unassembled WGS sequence"/>
</dbReference>